<dbReference type="PANTHER" id="PTHR18964:SF169">
    <property type="entry name" value="N-ACETYLMANNOSAMINE KINASE"/>
    <property type="match status" value="1"/>
</dbReference>
<reference evidence="2" key="1">
    <citation type="journal article" date="2019" name="Int. J. Syst. Evol. Microbiol.">
        <title>The Global Catalogue of Microorganisms (GCM) 10K type strain sequencing project: providing services to taxonomists for standard genome sequencing and annotation.</title>
        <authorList>
            <consortium name="The Broad Institute Genomics Platform"/>
            <consortium name="The Broad Institute Genome Sequencing Center for Infectious Disease"/>
            <person name="Wu L."/>
            <person name="Ma J."/>
        </authorList>
    </citation>
    <scope>NUCLEOTIDE SEQUENCE [LARGE SCALE GENOMIC DNA]</scope>
    <source>
        <strain evidence="2">JCM 19173</strain>
    </source>
</reference>
<dbReference type="CDD" id="cd23763">
    <property type="entry name" value="ASKHA_ATPase_ROK"/>
    <property type="match status" value="1"/>
</dbReference>
<comment type="caution">
    <text evidence="1">The sequence shown here is derived from an EMBL/GenBank/DDBJ whole genome shotgun (WGS) entry which is preliminary data.</text>
</comment>
<gene>
    <name evidence="1" type="ORF">GCM10010844_17110</name>
</gene>
<dbReference type="RefSeq" id="WP_189068587.1">
    <property type="nucleotide sequence ID" value="NZ_BMPE01000003.1"/>
</dbReference>
<dbReference type="InterPro" id="IPR043129">
    <property type="entry name" value="ATPase_NBD"/>
</dbReference>
<keyword evidence="2" id="KW-1185">Reference proteome</keyword>
<protein>
    <submittedName>
        <fullName evidence="1">Glucokinase</fullName>
    </submittedName>
</protein>
<dbReference type="EMBL" id="BMPE01000003">
    <property type="protein sequence ID" value="GGK99439.1"/>
    <property type="molecule type" value="Genomic_DNA"/>
</dbReference>
<dbReference type="Proteomes" id="UP000604341">
    <property type="component" value="Unassembled WGS sequence"/>
</dbReference>
<organism evidence="1 2">
    <name type="scientific">Deinococcus radiotolerans</name>
    <dbReference type="NCBI Taxonomy" id="1309407"/>
    <lineage>
        <taxon>Bacteria</taxon>
        <taxon>Thermotogati</taxon>
        <taxon>Deinococcota</taxon>
        <taxon>Deinococci</taxon>
        <taxon>Deinococcales</taxon>
        <taxon>Deinococcaceae</taxon>
        <taxon>Deinococcus</taxon>
    </lineage>
</organism>
<proteinExistence type="predicted"/>
<dbReference type="Gene3D" id="3.30.420.40">
    <property type="match status" value="2"/>
</dbReference>
<accession>A0ABQ2FJV0</accession>
<evidence type="ECO:0000313" key="1">
    <source>
        <dbReference type="EMBL" id="GGK99439.1"/>
    </source>
</evidence>
<dbReference type="SUPFAM" id="SSF53067">
    <property type="entry name" value="Actin-like ATPase domain"/>
    <property type="match status" value="1"/>
</dbReference>
<evidence type="ECO:0000313" key="2">
    <source>
        <dbReference type="Proteomes" id="UP000604341"/>
    </source>
</evidence>
<dbReference type="PANTHER" id="PTHR18964">
    <property type="entry name" value="ROK (REPRESSOR, ORF, KINASE) FAMILY"/>
    <property type="match status" value="1"/>
</dbReference>
<sequence length="293" mass="30653">MTPLTLSLDIGGSHVTAGLIDAQARHVLRTARREVPHEAPLTTLLGAWADAAREAAQAHAPDVRHLGLAVPGPFDPLGGQSHMTHKFPALHGVPLRPLLREVLGPDFSPALPILFGNDADLFALGEWWASPTRPDRLIGVTLGTGLGSGFILRGQAQQSGPGVPPGGELWNAPDGSGLLEDTLSGPAITRLGEALTGRQGSAADWAQAARKGSGAAQRLWAEFGTRAAQRLAPWADAFGAEELVLGGNVSQAFDLFAPTLHLGTCRVRRSAYFELAPLLGAAALHATPLETHP</sequence>
<name>A0ABQ2FJV0_9DEIO</name>
<dbReference type="Pfam" id="PF00480">
    <property type="entry name" value="ROK"/>
    <property type="match status" value="1"/>
</dbReference>
<dbReference type="InterPro" id="IPR000600">
    <property type="entry name" value="ROK"/>
</dbReference>